<dbReference type="KEGG" id="lue:DCD74_09595"/>
<organism evidence="3 4">
    <name type="scientific">Solilutibacter oculi</name>
    <dbReference type="NCBI Taxonomy" id="2698682"/>
    <lineage>
        <taxon>Bacteria</taxon>
        <taxon>Pseudomonadati</taxon>
        <taxon>Pseudomonadota</taxon>
        <taxon>Gammaproteobacteria</taxon>
        <taxon>Lysobacterales</taxon>
        <taxon>Lysobacteraceae</taxon>
        <taxon>Solilutibacter</taxon>
    </lineage>
</organism>
<dbReference type="AlphaFoldDB" id="A0A344J789"/>
<accession>A0A344J789</accession>
<feature type="signal peptide" evidence="1">
    <location>
        <begin position="1"/>
        <end position="21"/>
    </location>
</feature>
<dbReference type="InterPro" id="IPR018637">
    <property type="entry name" value="DUF2059"/>
</dbReference>
<feature type="domain" description="DUF2059" evidence="2">
    <location>
        <begin position="93"/>
        <end position="149"/>
    </location>
</feature>
<name>A0A344J789_9GAMM</name>
<dbReference type="Proteomes" id="UP000251842">
    <property type="component" value="Chromosome"/>
</dbReference>
<protein>
    <recommendedName>
        <fullName evidence="2">DUF2059 domain-containing protein</fullName>
    </recommendedName>
</protein>
<keyword evidence="4" id="KW-1185">Reference proteome</keyword>
<dbReference type="EMBL" id="CP029556">
    <property type="protein sequence ID" value="AXA84899.1"/>
    <property type="molecule type" value="Genomic_DNA"/>
</dbReference>
<dbReference type="Pfam" id="PF09832">
    <property type="entry name" value="DUF2059"/>
    <property type="match status" value="1"/>
</dbReference>
<dbReference type="RefSeq" id="WP_112927111.1">
    <property type="nucleotide sequence ID" value="NZ_CP029556.1"/>
</dbReference>
<evidence type="ECO:0000256" key="1">
    <source>
        <dbReference type="SAM" id="SignalP"/>
    </source>
</evidence>
<evidence type="ECO:0000313" key="3">
    <source>
        <dbReference type="EMBL" id="AXA84899.1"/>
    </source>
</evidence>
<keyword evidence="1" id="KW-0732">Signal</keyword>
<dbReference type="OrthoDB" id="490569at2"/>
<gene>
    <name evidence="3" type="ORF">DCD74_09595</name>
</gene>
<reference evidence="4" key="1">
    <citation type="submission" date="2018-05" db="EMBL/GenBank/DDBJ databases">
        <title>Luteimonas pekinense sp. nov., isolated from human Meibomian gland secretions, Beijing, China.</title>
        <authorList>
            <person name="Wen T."/>
            <person name="Bai H."/>
            <person name="Lv H."/>
        </authorList>
    </citation>
    <scope>NUCLEOTIDE SEQUENCE [LARGE SCALE GENOMIC DNA]</scope>
    <source>
        <strain evidence="4">83-4</strain>
    </source>
</reference>
<sequence>MKRLFAPLALALTLAAAPAFAAPPSAAQVERLLQVMDAQKMADQMIPAMMQQSRAMLAQSLPADTTPADRARAERLVASQEASLREMLAWKNLQPIYLRVYTDTLSAEEVTAMTRFYESPEGRSVMQKLPQIMQRSMVEMQPLVQQSMQKMMQTLEAEMAKDAPASK</sequence>
<feature type="chain" id="PRO_5016971954" description="DUF2059 domain-containing protein" evidence="1">
    <location>
        <begin position="22"/>
        <end position="167"/>
    </location>
</feature>
<evidence type="ECO:0000259" key="2">
    <source>
        <dbReference type="Pfam" id="PF09832"/>
    </source>
</evidence>
<proteinExistence type="predicted"/>
<evidence type="ECO:0000313" key="4">
    <source>
        <dbReference type="Proteomes" id="UP000251842"/>
    </source>
</evidence>